<evidence type="ECO:0000256" key="1">
    <source>
        <dbReference type="SAM" id="MobiDB-lite"/>
    </source>
</evidence>
<comment type="caution">
    <text evidence="2">The sequence shown here is derived from an EMBL/GenBank/DDBJ whole genome shotgun (WGS) entry which is preliminary data.</text>
</comment>
<proteinExistence type="predicted"/>
<dbReference type="Proteomes" id="UP000186817">
    <property type="component" value="Unassembled WGS sequence"/>
</dbReference>
<gene>
    <name evidence="2" type="ORF">AK812_SmicGene31821</name>
</gene>
<reference evidence="2 3" key="1">
    <citation type="submission" date="2016-02" db="EMBL/GenBank/DDBJ databases">
        <title>Genome analysis of coral dinoflagellate symbionts highlights evolutionary adaptations to a symbiotic lifestyle.</title>
        <authorList>
            <person name="Aranda M."/>
            <person name="Li Y."/>
            <person name="Liew Y.J."/>
            <person name="Baumgarten S."/>
            <person name="Simakov O."/>
            <person name="Wilson M."/>
            <person name="Piel J."/>
            <person name="Ashoor H."/>
            <person name="Bougouffa S."/>
            <person name="Bajic V.B."/>
            <person name="Ryu T."/>
            <person name="Ravasi T."/>
            <person name="Bayer T."/>
            <person name="Micklem G."/>
            <person name="Kim H."/>
            <person name="Bhak J."/>
            <person name="Lajeunesse T.C."/>
            <person name="Voolstra C.R."/>
        </authorList>
    </citation>
    <scope>NUCLEOTIDE SEQUENCE [LARGE SCALE GENOMIC DNA]</scope>
    <source>
        <strain evidence="2 3">CCMP2467</strain>
    </source>
</reference>
<dbReference type="EMBL" id="LSRX01000886">
    <property type="protein sequence ID" value="OLP87010.1"/>
    <property type="molecule type" value="Genomic_DNA"/>
</dbReference>
<sequence length="511" mass="56563">MPRAQKHKTAQDVELTDVDSDSDVDLQPVRLPSGLPLDDPPPQISANSHLEVEQVCRRHLDNGYIPMSVFSWLAQTLPSELLRASALTRRGTPAMAFSVGAYYHAGSVGIRSNTKKYPCTAALLAHMVRACTHSNFTAVSLLRNLNMATHVDRKTADQTYPRKANIKDITNTEYNHSIRVKSMALADAHSLACDMSIQRNVDQAPEIIAYTILEVTIDLRAVVSLAQTNKTTWIRCSQVLRAASTECKIKTNAPWHKRAGRAVDKDAPETPIDIKMYLFNKRMHTWYHHELSYQQYLDLQVRELLPMPVISPDVIYSLLLANLPVRWTSGVPRRFRWGAGRWIRVVLPQALHESWQQHFCPKDSEACFGMQRHDAPGSSTSANCPASACAARALACKVMGNCGLGAWADDEGELTQERLVEAVEEMNVDEVERCLNGGVPVNKSIDSKGHTLLDKFAAEHAAMLRDALHYRGTPGEATKLLVEKQEAAAQTLKVLLQHGAILSGRSAAAAP</sequence>
<evidence type="ECO:0000313" key="3">
    <source>
        <dbReference type="Proteomes" id="UP000186817"/>
    </source>
</evidence>
<dbReference type="AlphaFoldDB" id="A0A1Q9CVR5"/>
<feature type="compositionally biased region" description="Acidic residues" evidence="1">
    <location>
        <begin position="14"/>
        <end position="24"/>
    </location>
</feature>
<protein>
    <submittedName>
        <fullName evidence="2">Uncharacterized protein</fullName>
    </submittedName>
</protein>
<dbReference type="OrthoDB" id="410823at2759"/>
<name>A0A1Q9CVR5_SYMMI</name>
<accession>A0A1Q9CVR5</accession>
<organism evidence="2 3">
    <name type="scientific">Symbiodinium microadriaticum</name>
    <name type="common">Dinoflagellate</name>
    <name type="synonym">Zooxanthella microadriatica</name>
    <dbReference type="NCBI Taxonomy" id="2951"/>
    <lineage>
        <taxon>Eukaryota</taxon>
        <taxon>Sar</taxon>
        <taxon>Alveolata</taxon>
        <taxon>Dinophyceae</taxon>
        <taxon>Suessiales</taxon>
        <taxon>Symbiodiniaceae</taxon>
        <taxon>Symbiodinium</taxon>
    </lineage>
</organism>
<evidence type="ECO:0000313" key="2">
    <source>
        <dbReference type="EMBL" id="OLP87010.1"/>
    </source>
</evidence>
<feature type="region of interest" description="Disordered" evidence="1">
    <location>
        <begin position="1"/>
        <end position="42"/>
    </location>
</feature>
<keyword evidence="3" id="KW-1185">Reference proteome</keyword>